<proteinExistence type="predicted"/>
<organism evidence="1 2">
    <name type="scientific">Synechocystis sp. (strain ATCC 27184 / PCC 6803 / Kazusa)</name>
    <dbReference type="NCBI Taxonomy" id="1111708"/>
    <lineage>
        <taxon>Bacteria</taxon>
        <taxon>Bacillati</taxon>
        <taxon>Cyanobacteriota</taxon>
        <taxon>Cyanophyceae</taxon>
        <taxon>Synechococcales</taxon>
        <taxon>Merismopediaceae</taxon>
        <taxon>Synechocystis</taxon>
    </lineage>
</organism>
<dbReference type="AlphaFoldDB" id="Q6ZEF6"/>
<dbReference type="EMBL" id="AP004311">
    <property type="protein sequence ID" value="BAD01944.1"/>
    <property type="molecule type" value="Genomic_DNA"/>
</dbReference>
<protein>
    <submittedName>
        <fullName evidence="1">Ssl7042 protein</fullName>
    </submittedName>
</protein>
<accession>Q6ZEF6</accession>
<dbReference type="EnsemblBacteria" id="BAD01944">
    <property type="protein sequence ID" value="BAD01944"/>
    <property type="gene ID" value="BAD01944"/>
</dbReference>
<sequence length="84" mass="9563">MGTATRYTVSIARSGLRLRESRIIADLLLQKISDGDWQRKILEENVLQIGNVESIKRIAHLLRSRIEPLGESLWLLIRDGDASH</sequence>
<dbReference type="Gene3D" id="1.10.3540.10">
    <property type="entry name" value="uncharacterized protein from magnetospirillum magneticum domain"/>
    <property type="match status" value="1"/>
</dbReference>
<reference evidence="1 2" key="1">
    <citation type="journal article" date="2003" name="DNA Res.">
        <title>Structural analysis of four large plasmids harboring in a unicellular cyanobacterium, Synechocystis sp. PCC 6803.</title>
        <authorList>
            <person name="Kaneko T."/>
            <person name="Nakamura Y."/>
            <person name="Sasamoto S."/>
            <person name="Watanabe A."/>
            <person name="Kohara M."/>
            <person name="Matsumoto M."/>
            <person name="Shimpo S."/>
            <person name="Yamada M."/>
            <person name="Tabata S."/>
        </authorList>
    </citation>
    <scope>NUCLEOTIDE SEQUENCE [LARGE SCALE GENOMIC DNA]</scope>
    <source>
        <strain evidence="2">ATCC 27184 / PCC 6803 / Kazusa</strain>
    </source>
</reference>
<evidence type="ECO:0000313" key="2">
    <source>
        <dbReference type="Proteomes" id="UP000001425"/>
    </source>
</evidence>
<dbReference type="InterPro" id="IPR023137">
    <property type="entry name" value="BrxA_sf"/>
</dbReference>
<name>Q6ZEF6_SYNY3</name>
<dbReference type="Proteomes" id="UP000001425">
    <property type="component" value="Plasmid pSYSA"/>
</dbReference>
<dbReference type="InParanoid" id="Q6ZEF6"/>
<geneLocation type="plasmid" evidence="1 2">
    <name>pSYSA</name>
</geneLocation>
<gene>
    <name evidence="1" type="ordered locus">ssl7042</name>
</gene>
<dbReference type="Pfam" id="PF08849">
    <property type="entry name" value="BrxA"/>
    <property type="match status" value="1"/>
</dbReference>
<dbReference type="InterPro" id="IPR014948">
    <property type="entry name" value="BrxA"/>
</dbReference>
<dbReference type="KEGG" id="syn:ssl7042"/>
<keyword evidence="2" id="KW-1185">Reference proteome</keyword>
<evidence type="ECO:0000313" key="1">
    <source>
        <dbReference type="EMBL" id="BAD01944.1"/>
    </source>
</evidence>
<keyword evidence="1" id="KW-0614">Plasmid</keyword>